<dbReference type="RefSeq" id="WP_058370874.1">
    <property type="nucleotide sequence ID" value="NZ_LNTB01000001.1"/>
</dbReference>
<evidence type="ECO:0000256" key="4">
    <source>
        <dbReference type="ARBA" id="ARBA00022692"/>
    </source>
</evidence>
<comment type="similarity">
    <text evidence="9">Belongs to the TatA/E family.</text>
</comment>
<reference evidence="10 11" key="1">
    <citation type="submission" date="2015-11" db="EMBL/GenBank/DDBJ databases">
        <title>Genome sequence of Pyrodictium occultum PL-19, a marine hyperthermophilic archaeon isolated from Volcano, Italy.</title>
        <authorList>
            <person name="Utturkar S."/>
            <person name="Huber H."/>
            <person name="Leptihn S."/>
            <person name="Brown S."/>
            <person name="Stetter K.O."/>
            <person name="Podar M."/>
        </authorList>
    </citation>
    <scope>NUCLEOTIDE SEQUENCE [LARGE SCALE GENOMIC DNA]</scope>
    <source>
        <strain evidence="10 11">PL-19</strain>
    </source>
</reference>
<gene>
    <name evidence="9" type="primary">tatA</name>
    <name evidence="10" type="ORF">CF15_05380</name>
</gene>
<comment type="subunit">
    <text evidence="9">Forms a complex with TatC.</text>
</comment>
<comment type="function">
    <text evidence="9">Part of the twin-arginine translocation (Tat) system that transports large folded proteins containing a characteristic twin-arginine motif in their signal peptide across membranes. TatA could form the protein-conducting channel of the Tat system.</text>
</comment>
<keyword evidence="6 9" id="KW-1133">Transmembrane helix</keyword>
<evidence type="ECO:0000256" key="1">
    <source>
        <dbReference type="ARBA" id="ARBA00004162"/>
    </source>
</evidence>
<keyword evidence="2 9" id="KW-0813">Transport</keyword>
<comment type="subcellular location">
    <subcellularLocation>
        <location evidence="1 9">Cell membrane</location>
        <topology evidence="1 9">Single-pass membrane protein</topology>
    </subcellularLocation>
</comment>
<dbReference type="PANTHER" id="PTHR42982:SF1">
    <property type="entry name" value="SEC-INDEPENDENT PROTEIN TRANSLOCASE PROTEIN TATA"/>
    <property type="match status" value="1"/>
</dbReference>
<keyword evidence="5 9" id="KW-0653">Protein transport</keyword>
<comment type="caution">
    <text evidence="10">The sequence shown here is derived from an EMBL/GenBank/DDBJ whole genome shotgun (WGS) entry which is preliminary data.</text>
</comment>
<protein>
    <recommendedName>
        <fullName evidence="9">Sec-independent protein translocase protein TatA</fullName>
    </recommendedName>
</protein>
<evidence type="ECO:0000256" key="6">
    <source>
        <dbReference type="ARBA" id="ARBA00022989"/>
    </source>
</evidence>
<dbReference type="NCBIfam" id="TIGR01411">
    <property type="entry name" value="tatAE"/>
    <property type="match status" value="1"/>
</dbReference>
<keyword evidence="3 9" id="KW-1003">Cell membrane</keyword>
<evidence type="ECO:0000313" key="10">
    <source>
        <dbReference type="EMBL" id="KSW12193.1"/>
    </source>
</evidence>
<evidence type="ECO:0000256" key="2">
    <source>
        <dbReference type="ARBA" id="ARBA00022448"/>
    </source>
</evidence>
<keyword evidence="8 9" id="KW-0472">Membrane</keyword>
<proteinExistence type="inferred from homology"/>
<evidence type="ECO:0000313" key="11">
    <source>
        <dbReference type="Proteomes" id="UP000053352"/>
    </source>
</evidence>
<dbReference type="HAMAP" id="MF_00236">
    <property type="entry name" value="TatA_E"/>
    <property type="match status" value="1"/>
</dbReference>
<keyword evidence="4 9" id="KW-0812">Transmembrane</keyword>
<dbReference type="GO" id="GO:0043953">
    <property type="term" value="P:protein transport by the Tat complex"/>
    <property type="evidence" value="ECO:0007669"/>
    <property type="project" value="UniProtKB-UniRule"/>
</dbReference>
<dbReference type="OrthoDB" id="28476at2157"/>
<dbReference type="Proteomes" id="UP000053352">
    <property type="component" value="Unassembled WGS sequence"/>
</dbReference>
<name>A0A0V8RVX8_PYROC</name>
<dbReference type="GO" id="GO:0033281">
    <property type="term" value="C:TAT protein transport complex"/>
    <property type="evidence" value="ECO:0007669"/>
    <property type="project" value="UniProtKB-UniRule"/>
</dbReference>
<dbReference type="Pfam" id="PF02416">
    <property type="entry name" value="TatA_B_E"/>
    <property type="match status" value="1"/>
</dbReference>
<dbReference type="InterPro" id="IPR003369">
    <property type="entry name" value="TatA/B/E"/>
</dbReference>
<evidence type="ECO:0000256" key="9">
    <source>
        <dbReference type="HAMAP-Rule" id="MF_00236"/>
    </source>
</evidence>
<dbReference type="Gene3D" id="1.20.5.3310">
    <property type="match status" value="1"/>
</dbReference>
<sequence length="117" mass="13004">MFSQFQGMEWVIILLVILLIFGPSKLPQLARGLGQAIHEFRKASQGVIEDSGGEKKSRKAEKSLASIDDETLRRLAERLGVKDADKKDRGKLIEEIVAEAKKKGLLDEIKTEEATAQ</sequence>
<keyword evidence="7 9" id="KW-0811">Translocation</keyword>
<dbReference type="STRING" id="2309.CF15_05380"/>
<dbReference type="GO" id="GO:0008320">
    <property type="term" value="F:protein transmembrane transporter activity"/>
    <property type="evidence" value="ECO:0007669"/>
    <property type="project" value="UniProtKB-UniRule"/>
</dbReference>
<dbReference type="EMBL" id="LNTB01000001">
    <property type="protein sequence ID" value="KSW12193.1"/>
    <property type="molecule type" value="Genomic_DNA"/>
</dbReference>
<organism evidence="10 11">
    <name type="scientific">Pyrodictium occultum</name>
    <dbReference type="NCBI Taxonomy" id="2309"/>
    <lineage>
        <taxon>Archaea</taxon>
        <taxon>Thermoproteota</taxon>
        <taxon>Thermoprotei</taxon>
        <taxon>Desulfurococcales</taxon>
        <taxon>Pyrodictiaceae</taxon>
        <taxon>Pyrodictium</taxon>
    </lineage>
</organism>
<evidence type="ECO:0000256" key="8">
    <source>
        <dbReference type="ARBA" id="ARBA00023136"/>
    </source>
</evidence>
<dbReference type="AlphaFoldDB" id="A0A0V8RVX8"/>
<keyword evidence="11" id="KW-1185">Reference proteome</keyword>
<dbReference type="InterPro" id="IPR006312">
    <property type="entry name" value="TatA/E"/>
</dbReference>
<evidence type="ECO:0000256" key="5">
    <source>
        <dbReference type="ARBA" id="ARBA00022927"/>
    </source>
</evidence>
<dbReference type="PANTHER" id="PTHR42982">
    <property type="entry name" value="SEC-INDEPENDENT PROTEIN TRANSLOCASE PROTEIN TATA"/>
    <property type="match status" value="1"/>
</dbReference>
<evidence type="ECO:0000256" key="3">
    <source>
        <dbReference type="ARBA" id="ARBA00022475"/>
    </source>
</evidence>
<accession>A0A0V8RVX8</accession>
<evidence type="ECO:0000256" key="7">
    <source>
        <dbReference type="ARBA" id="ARBA00023010"/>
    </source>
</evidence>